<protein>
    <submittedName>
        <fullName evidence="4">LysM domain protein</fullName>
    </submittedName>
</protein>
<dbReference type="GO" id="GO:0004650">
    <property type="term" value="F:polygalacturonase activity"/>
    <property type="evidence" value="ECO:0007669"/>
    <property type="project" value="InterPro"/>
</dbReference>
<evidence type="ECO:0000259" key="3">
    <source>
        <dbReference type="Pfam" id="PF12708"/>
    </source>
</evidence>
<dbReference type="InterPro" id="IPR024535">
    <property type="entry name" value="RHGA/B-epi-like_pectate_lyase"/>
</dbReference>
<dbReference type="Gene3D" id="2.160.20.10">
    <property type="entry name" value="Single-stranded right-handed beta-helix, Pectin lyase-like"/>
    <property type="match status" value="2"/>
</dbReference>
<accession>A0A2H4SLN4</accession>
<dbReference type="SUPFAM" id="SSF51126">
    <property type="entry name" value="Pectin lyase-like"/>
    <property type="match status" value="2"/>
</dbReference>
<evidence type="ECO:0000313" key="4">
    <source>
        <dbReference type="EMBL" id="ATY64012.1"/>
    </source>
</evidence>
<feature type="domain" description="Rhamnogalacturonase A/B/Epimerase-like pectate lyase" evidence="3">
    <location>
        <begin position="466"/>
        <end position="676"/>
    </location>
</feature>
<dbReference type="Proteomes" id="UP000323067">
    <property type="component" value="Chromosome v"/>
</dbReference>
<evidence type="ECO:0000256" key="2">
    <source>
        <dbReference type="SAM" id="SignalP"/>
    </source>
</evidence>
<evidence type="ECO:0000256" key="1">
    <source>
        <dbReference type="SAM" id="MobiDB-lite"/>
    </source>
</evidence>
<dbReference type="InterPro" id="IPR012334">
    <property type="entry name" value="Pectin_lyas_fold"/>
</dbReference>
<gene>
    <name evidence="4" type="ORF">A9K55_004638</name>
</gene>
<feature type="region of interest" description="Disordered" evidence="1">
    <location>
        <begin position="356"/>
        <end position="380"/>
    </location>
</feature>
<dbReference type="InterPro" id="IPR039279">
    <property type="entry name" value="QRT3-like"/>
</dbReference>
<dbReference type="CDD" id="cd23668">
    <property type="entry name" value="GH55_beta13glucanase-like"/>
    <property type="match status" value="1"/>
</dbReference>
<dbReference type="SUPFAM" id="SSF52266">
    <property type="entry name" value="SGNH hydrolase"/>
    <property type="match status" value="1"/>
</dbReference>
<dbReference type="OrthoDB" id="1046782at2759"/>
<reference evidence="4 5" key="1">
    <citation type="journal article" date="2017" name="BMC Genomics">
        <title>Chromosome level assembly and secondary metabolite potential of the parasitic fungus Cordyceps militaris.</title>
        <authorList>
            <person name="Kramer G.J."/>
            <person name="Nodwell J.R."/>
        </authorList>
    </citation>
    <scope>NUCLEOTIDE SEQUENCE [LARGE SCALE GENOMIC DNA]</scope>
    <source>
        <strain evidence="4 5">ATCC 34164</strain>
    </source>
</reference>
<dbReference type="PANTHER" id="PTHR33928:SF2">
    <property type="entry name" value="PECTATE LYASE SUPERFAMILY PROTEIN DOMAIN-CONTAINING PROTEIN-RELATED"/>
    <property type="match status" value="1"/>
</dbReference>
<evidence type="ECO:0000313" key="5">
    <source>
        <dbReference type="Proteomes" id="UP000323067"/>
    </source>
</evidence>
<name>A0A2H4SLN4_CORMI</name>
<keyword evidence="2" id="KW-0732">Signal</keyword>
<dbReference type="VEuPathDB" id="FungiDB:CCM_01698"/>
<dbReference type="EMBL" id="CP023325">
    <property type="protein sequence ID" value="ATY64012.1"/>
    <property type="molecule type" value="Genomic_DNA"/>
</dbReference>
<dbReference type="InterPro" id="IPR011050">
    <property type="entry name" value="Pectin_lyase_fold/virulence"/>
</dbReference>
<dbReference type="PANTHER" id="PTHR33928">
    <property type="entry name" value="POLYGALACTURONASE QRT3"/>
    <property type="match status" value="1"/>
</dbReference>
<feature type="chain" id="PRO_5014127345" evidence="2">
    <location>
        <begin position="16"/>
        <end position="1536"/>
    </location>
</feature>
<feature type="signal peptide" evidence="2">
    <location>
        <begin position="1"/>
        <end position="15"/>
    </location>
</feature>
<sequence>MTVFWYAAAVLSALAALHRLFKLHAVHSLFLSCATRTDTRCQTRFENLEHFYTPRGDAARYKWPTLVTYEFEADGDSILIEVPAGSFWGLPAVRHHTQEMCREVYMVSGNWAIGQFMGGGPVRGPPELPNLFQRIVIRYAPAQRPSQIRRFGSKKARQLDHMIVSAVQDARVYFKLCSTPLWLRLVYAALSALSPHAADTLARRILWVQIRTMFFCHDTWEFRGTCMIFRIFWPFFNEPDWVRKFEDWSEGYKSRQFLRLNYWLGLAKPTTSPLSMLEIDFIKPTKEQMTEIHDKFILSLNTTEASFPPRPPPPPLPHTISLANASSADLSQARARVDRAIKQQDEYNIWRLANPKRGKKLDPSTARVQRDTAKQPFPPRLTPELLKAVKLTNDVDTQDLHNNGTLQRYQSEAKIYIQDLRPPAGSSARPTSLKRVTGWDGSDWMADQDHSLSQQPFHSEKDYKVWRNVKDYGAVGDGVTDDTDAIQKAISDGKRCGKGCPESSVSGAIVYFPSGTYRVDRSIVLYYNTQLVGGVKGAIPTIQSARNFIGLGVFTTDVYLPDGHSEWYLNTVSRTCKGMVGIHWQVAQATTIEETSVMMSNASSTTQVGIFAENGSGGWMGDITISNGEYGILAGSQQYSASRITIIGSQKCIGLIWNWVWSWSHLRLEGCKVGIDLTAGGSDSKSPVGSLSVVDSSIIHCDTAIKAHPFTLTQAKEQGSTIITLSHSQIYGSTTFIGFPDGASISKRVDDWKIDYWQFGNDFRQGDVAHGESTPKEDRPASLLDSNGNWFSTGYDWMLPRALRRRIRLTSGSSKPIFYNRNKDQVINARLHAAAGVYLISSPLLIPPNSRIRGEVWSQLMAVGDRFSDAQHPTAMITVGQGEKDGLVQMENLLFTSRGALPGLALLQWNIQTSKPGNVGMWDCHFRVGGAVGTDLRKTDCPKLSGNVNKKCIAGAIMFVKTDKGSGYFENMWAWVADHDLDDAAGDNSNQINVYFGRGILIFGDGPTWWRGTASEHSAMYQYNIVSASNVYMSIIQTESPSPFKVDNWIGEPLFDTCGSATTNCNVAWALLIQASDGIYIDGTGLYSWFQNYNQDCVGKKNCQQRLVNIFNSANVFISHLITIGSVEVVTPAISNYYNRIIYVDDALEASAYPWWTAVASYLDSSDKINITSGAYPIKKGWVSFGDSYAAGIGAGFPLDTESKCSRGRGGHPAILNQIIRQSHQVSPSWQVYACSGETAAQFHAKEGVNQLGRWVPDTSDVATVSFTGNDFGFGDIVSHCIMGYPRGSQNQKCAMDRALTTAKLNADGKVTELVHDILDDIFRKKGDNGRFMVYWTGYPQFFDSSDHAFSTQLNGLIKFAIHTYNYHLPFPRAKFVDLDTNSNIYARRRFCEPGATEPRSTHDSQNAVAVFYPNGWDDIPSASESFYMPPKEDGDAPDSWSISVQSSMCSESEDANEPLRPMLCAAARQVANGTLTISDIEKTGDVGAGAGAAVKNSDGSVTITAYSVAYLKMFHPKTRANLHIAQAVHDALIFN</sequence>
<proteinExistence type="predicted"/>
<organism evidence="4 5">
    <name type="scientific">Cordyceps militaris</name>
    <name type="common">Caterpillar fungus</name>
    <name type="synonym">Clavaria militaris</name>
    <dbReference type="NCBI Taxonomy" id="73501"/>
    <lineage>
        <taxon>Eukaryota</taxon>
        <taxon>Fungi</taxon>
        <taxon>Dikarya</taxon>
        <taxon>Ascomycota</taxon>
        <taxon>Pezizomycotina</taxon>
        <taxon>Sordariomycetes</taxon>
        <taxon>Hypocreomycetidae</taxon>
        <taxon>Hypocreales</taxon>
        <taxon>Cordycipitaceae</taxon>
        <taxon>Cordyceps</taxon>
    </lineage>
</organism>
<dbReference type="Pfam" id="PF12708">
    <property type="entry name" value="Pect-lyase_RHGA_epim"/>
    <property type="match status" value="1"/>
</dbReference>
<dbReference type="Gene3D" id="3.40.50.1110">
    <property type="entry name" value="SGNH hydrolase"/>
    <property type="match status" value="1"/>
</dbReference>
<dbReference type="VEuPathDB" id="FungiDB:A9K55_004638"/>
<dbReference type="InterPro" id="IPR036514">
    <property type="entry name" value="SGNH_hydro_sf"/>
</dbReference>